<evidence type="ECO:0000256" key="3">
    <source>
        <dbReference type="ARBA" id="ARBA00023002"/>
    </source>
</evidence>
<dbReference type="PANTHER" id="PTHR47706:SF4">
    <property type="entry name" value="NMRA-LIKE DOMAIN-CONTAINING PROTEIN"/>
    <property type="match status" value="1"/>
</dbReference>
<evidence type="ECO:0000256" key="2">
    <source>
        <dbReference type="ARBA" id="ARBA00022857"/>
    </source>
</evidence>
<feature type="domain" description="NmrA-like" evidence="4">
    <location>
        <begin position="3"/>
        <end position="308"/>
    </location>
</feature>
<dbReference type="InterPro" id="IPR008030">
    <property type="entry name" value="NmrA-like"/>
</dbReference>
<proteinExistence type="inferred from homology"/>
<comment type="caution">
    <text evidence="5">The sequence shown here is derived from an EMBL/GenBank/DDBJ whole genome shotgun (WGS) entry which is preliminary data.</text>
</comment>
<reference evidence="5" key="2">
    <citation type="submission" date="2023-06" db="EMBL/GenBank/DDBJ databases">
        <authorList>
            <consortium name="Lawrence Berkeley National Laboratory"/>
            <person name="Haridas S."/>
            <person name="Hensen N."/>
            <person name="Bonometti L."/>
            <person name="Westerberg I."/>
            <person name="Brannstrom I.O."/>
            <person name="Guillou S."/>
            <person name="Cros-Aarteil S."/>
            <person name="Calhoun S."/>
            <person name="Kuo A."/>
            <person name="Mondo S."/>
            <person name="Pangilinan J."/>
            <person name="Riley R."/>
            <person name="Labutti K."/>
            <person name="Andreopoulos B."/>
            <person name="Lipzen A."/>
            <person name="Chen C."/>
            <person name="Yanf M."/>
            <person name="Daum C."/>
            <person name="Ng V."/>
            <person name="Clum A."/>
            <person name="Steindorff A."/>
            <person name="Ohm R."/>
            <person name="Martin F."/>
            <person name="Silar P."/>
            <person name="Natvig D."/>
            <person name="Lalanne C."/>
            <person name="Gautier V."/>
            <person name="Ament-Velasquez S.L."/>
            <person name="Kruys A."/>
            <person name="Hutchinson M.I."/>
            <person name="Powell A.J."/>
            <person name="Barry K."/>
            <person name="Miller A.N."/>
            <person name="Grigoriev I.V."/>
            <person name="Debuchy R."/>
            <person name="Gladieux P."/>
            <person name="Thoren M.H."/>
            <person name="Johannesson H."/>
        </authorList>
    </citation>
    <scope>NUCLEOTIDE SEQUENCE</scope>
    <source>
        <strain evidence="5">SMH4131-1</strain>
    </source>
</reference>
<dbReference type="GO" id="GO:0016491">
    <property type="term" value="F:oxidoreductase activity"/>
    <property type="evidence" value="ECO:0007669"/>
    <property type="project" value="UniProtKB-KW"/>
</dbReference>
<keyword evidence="3" id="KW-0560">Oxidoreductase</keyword>
<dbReference type="Proteomes" id="UP001286456">
    <property type="component" value="Unassembled WGS sequence"/>
</dbReference>
<sequence>MVKVAIAGGSGDLGRHVVDALLERHHEVLILSRKDPKPDDLIEGTTWLKVNYLDKNDLVKALQGVHTVLSFILAHLDPKAEAQINLIDACIEAGVKRHAPSEWLGPNLSLSPFYTSKLIVRAYLDEINKDKKVLEYTRFQPGLFLDYLASPYRTAKHITPATTIIDFEHRRGLVVDGVTHDATTYTAVRDIAAVVARAVEYEGEWPRIGGIRGNTVSSAQLLALGEKIRGGKFEVAKEQLEDLNAFTIKNMAFVPRINHPSLSKDEIATASLGFAVVKLLAGAVRGWSVSDEWNRLLPDYKFVEIEEFLTEAWAGKP</sequence>
<dbReference type="SUPFAM" id="SSF51735">
    <property type="entry name" value="NAD(P)-binding Rossmann-fold domains"/>
    <property type="match status" value="1"/>
</dbReference>
<gene>
    <name evidence="5" type="ORF">B0T19DRAFT_462525</name>
</gene>
<dbReference type="Pfam" id="PF05368">
    <property type="entry name" value="NmrA"/>
    <property type="match status" value="1"/>
</dbReference>
<dbReference type="Gene3D" id="3.40.50.720">
    <property type="entry name" value="NAD(P)-binding Rossmann-like Domain"/>
    <property type="match status" value="1"/>
</dbReference>
<dbReference type="PANTHER" id="PTHR47706">
    <property type="entry name" value="NMRA-LIKE FAMILY PROTEIN"/>
    <property type="match status" value="1"/>
</dbReference>
<dbReference type="InterPro" id="IPR051609">
    <property type="entry name" value="NmrA/Isoflavone_reductase-like"/>
</dbReference>
<comment type="similarity">
    <text evidence="1">Belongs to the NmrA-type oxidoreductase family. Isoflavone reductase subfamily.</text>
</comment>
<dbReference type="EMBL" id="JAUEPO010000004">
    <property type="protein sequence ID" value="KAK3323194.1"/>
    <property type="molecule type" value="Genomic_DNA"/>
</dbReference>
<protein>
    <recommendedName>
        <fullName evidence="4">NmrA-like domain-containing protein</fullName>
    </recommendedName>
</protein>
<evidence type="ECO:0000313" key="6">
    <source>
        <dbReference type="Proteomes" id="UP001286456"/>
    </source>
</evidence>
<keyword evidence="6" id="KW-1185">Reference proteome</keyword>
<evidence type="ECO:0000256" key="1">
    <source>
        <dbReference type="ARBA" id="ARBA00005725"/>
    </source>
</evidence>
<organism evidence="5 6">
    <name type="scientific">Cercophora scortea</name>
    <dbReference type="NCBI Taxonomy" id="314031"/>
    <lineage>
        <taxon>Eukaryota</taxon>
        <taxon>Fungi</taxon>
        <taxon>Dikarya</taxon>
        <taxon>Ascomycota</taxon>
        <taxon>Pezizomycotina</taxon>
        <taxon>Sordariomycetes</taxon>
        <taxon>Sordariomycetidae</taxon>
        <taxon>Sordariales</taxon>
        <taxon>Lasiosphaeriaceae</taxon>
        <taxon>Cercophora</taxon>
    </lineage>
</organism>
<evidence type="ECO:0000313" key="5">
    <source>
        <dbReference type="EMBL" id="KAK3323194.1"/>
    </source>
</evidence>
<name>A0AAE0M9T2_9PEZI</name>
<evidence type="ECO:0000259" key="4">
    <source>
        <dbReference type="Pfam" id="PF05368"/>
    </source>
</evidence>
<accession>A0AAE0M9T2</accession>
<dbReference type="InterPro" id="IPR036291">
    <property type="entry name" value="NAD(P)-bd_dom_sf"/>
</dbReference>
<keyword evidence="2" id="KW-0521">NADP</keyword>
<reference evidence="5" key="1">
    <citation type="journal article" date="2023" name="Mol. Phylogenet. Evol.">
        <title>Genome-scale phylogeny and comparative genomics of the fungal order Sordariales.</title>
        <authorList>
            <person name="Hensen N."/>
            <person name="Bonometti L."/>
            <person name="Westerberg I."/>
            <person name="Brannstrom I.O."/>
            <person name="Guillou S."/>
            <person name="Cros-Aarteil S."/>
            <person name="Calhoun S."/>
            <person name="Haridas S."/>
            <person name="Kuo A."/>
            <person name="Mondo S."/>
            <person name="Pangilinan J."/>
            <person name="Riley R."/>
            <person name="LaButti K."/>
            <person name="Andreopoulos B."/>
            <person name="Lipzen A."/>
            <person name="Chen C."/>
            <person name="Yan M."/>
            <person name="Daum C."/>
            <person name="Ng V."/>
            <person name="Clum A."/>
            <person name="Steindorff A."/>
            <person name="Ohm R.A."/>
            <person name="Martin F."/>
            <person name="Silar P."/>
            <person name="Natvig D.O."/>
            <person name="Lalanne C."/>
            <person name="Gautier V."/>
            <person name="Ament-Velasquez S.L."/>
            <person name="Kruys A."/>
            <person name="Hutchinson M.I."/>
            <person name="Powell A.J."/>
            <person name="Barry K."/>
            <person name="Miller A.N."/>
            <person name="Grigoriev I.V."/>
            <person name="Debuchy R."/>
            <person name="Gladieux P."/>
            <person name="Hiltunen Thoren M."/>
            <person name="Johannesson H."/>
        </authorList>
    </citation>
    <scope>NUCLEOTIDE SEQUENCE</scope>
    <source>
        <strain evidence="5">SMH4131-1</strain>
    </source>
</reference>
<dbReference type="AlphaFoldDB" id="A0AAE0M9T2"/>